<evidence type="ECO:0000313" key="15">
    <source>
        <dbReference type="Proteomes" id="UP000594262"/>
    </source>
</evidence>
<sequence length="441" mass="51891">MFLEVILESMKRKLRLSENPSATKYEVVKQDEIPPDECPPNQMQQPKSKGGGILCASSRKRFYFLLIITGVVLLWIGIYYKLLNHRFELPEPFRELRRMFGDGPSKNRRRFRESETENIEEVSLHNAAILNIVVVACKDRVGQAITALKSATLFTKYNVHFHIFTDKTDDKKLDNELMTWPSYQERWMMYYIYPAKYPDMLEDDEKVDWEELFKPCASLRLFLAQLLPTTDSVIYIDTDILFLKPPEDLWNLFNDFDKRQAVGLAQECGKGQEFCWYSKGPKKARHPYVQPYGVNSGVMLMNLTRLRRLNWEKELISIYTNNRLLIRYGDQDILNIFLNAHPKFLYTLPCEWNYRPDFCYLGNHCHRAIKNGIGILHGCRLSFQKPKVQPEFHAIYEAFKEYSFEDSVEDKIVNVTKFVFKKKFSKTTCGQMMNSILMFNT</sequence>
<dbReference type="PANTHER" id="PTHR46012:SF2">
    <property type="entry name" value="IP22168P"/>
    <property type="match status" value="1"/>
</dbReference>
<dbReference type="InterPro" id="IPR051993">
    <property type="entry name" value="Glycosyltransferase_8"/>
</dbReference>
<keyword evidence="15" id="KW-1185">Reference proteome</keyword>
<name>A0A7M5XM84_9CNID</name>
<evidence type="ECO:0000256" key="7">
    <source>
        <dbReference type="ARBA" id="ARBA00022989"/>
    </source>
</evidence>
<keyword evidence="5 13" id="KW-0812">Transmembrane</keyword>
<keyword evidence="4" id="KW-0808">Transferase</keyword>
<comment type="similarity">
    <text evidence="2">Belongs to the glycosyltransferase 8 family.</text>
</comment>
<comment type="function">
    <text evidence="10">Glycosyltransferase which elongates the O-linked glucose attached to EGF-like repeats in the extracellular domain of Notch proteins by catalyzing the addition of xylose.</text>
</comment>
<evidence type="ECO:0000256" key="13">
    <source>
        <dbReference type="SAM" id="Phobius"/>
    </source>
</evidence>
<evidence type="ECO:0000256" key="12">
    <source>
        <dbReference type="ARBA" id="ARBA00049181"/>
    </source>
</evidence>
<comment type="catalytic activity">
    <reaction evidence="12">
        <text>3-O-(beta-D-glucosyl)-L-seryl-[EGF-like domain protein] + UDP-alpha-D-xylose = 3-O-[alpha-D-xylosyl-(1-&gt;3)-beta-D-glucosyl]-L-seryl-[EGF-like domain protein] + UDP + H(+)</text>
        <dbReference type="Rhea" id="RHEA:56064"/>
        <dbReference type="Rhea" id="RHEA-COMP:14610"/>
        <dbReference type="Rhea" id="RHEA-COMP:14611"/>
        <dbReference type="ChEBI" id="CHEBI:15378"/>
        <dbReference type="ChEBI" id="CHEBI:57632"/>
        <dbReference type="ChEBI" id="CHEBI:58223"/>
        <dbReference type="ChEBI" id="CHEBI:140575"/>
        <dbReference type="ChEBI" id="CHEBI:140576"/>
        <dbReference type="EC" id="2.4.2.42"/>
    </reaction>
</comment>
<organism evidence="14 15">
    <name type="scientific">Clytia hemisphaerica</name>
    <dbReference type="NCBI Taxonomy" id="252671"/>
    <lineage>
        <taxon>Eukaryota</taxon>
        <taxon>Metazoa</taxon>
        <taxon>Cnidaria</taxon>
        <taxon>Hydrozoa</taxon>
        <taxon>Hydroidolina</taxon>
        <taxon>Leptothecata</taxon>
        <taxon>Obeliida</taxon>
        <taxon>Clytiidae</taxon>
        <taxon>Clytia</taxon>
    </lineage>
</organism>
<reference evidence="14" key="1">
    <citation type="submission" date="2021-01" db="UniProtKB">
        <authorList>
            <consortium name="EnsemblMetazoa"/>
        </authorList>
    </citation>
    <scope>IDENTIFICATION</scope>
</reference>
<dbReference type="EnsemblMetazoa" id="CLYHEMT025427.1">
    <property type="protein sequence ID" value="CLYHEMP025427.1"/>
    <property type="gene ID" value="CLYHEMG025427"/>
</dbReference>
<dbReference type="GeneID" id="136809807"/>
<comment type="subcellular location">
    <subcellularLocation>
        <location evidence="1">Membrane</location>
        <topology evidence="1">Single-pass type II membrane protein</topology>
    </subcellularLocation>
</comment>
<dbReference type="EC" id="2.4.2.42" evidence="11"/>
<dbReference type="Proteomes" id="UP000594262">
    <property type="component" value="Unplaced"/>
</dbReference>
<evidence type="ECO:0000256" key="2">
    <source>
        <dbReference type="ARBA" id="ARBA00006351"/>
    </source>
</evidence>
<evidence type="ECO:0000256" key="8">
    <source>
        <dbReference type="ARBA" id="ARBA00023136"/>
    </source>
</evidence>
<protein>
    <recommendedName>
        <fullName evidence="11">UDP-D-xylose:beta-D-glucoside alpha-1,3-D-xylosyltransferase</fullName>
        <ecNumber evidence="11">2.4.2.42</ecNumber>
    </recommendedName>
</protein>
<proteinExistence type="inferred from homology"/>
<dbReference type="InterPro" id="IPR029044">
    <property type="entry name" value="Nucleotide-diphossugar_trans"/>
</dbReference>
<dbReference type="Pfam" id="PF01501">
    <property type="entry name" value="Glyco_transf_8"/>
    <property type="match status" value="1"/>
</dbReference>
<evidence type="ECO:0000256" key="11">
    <source>
        <dbReference type="ARBA" id="ARBA00038854"/>
    </source>
</evidence>
<evidence type="ECO:0000256" key="1">
    <source>
        <dbReference type="ARBA" id="ARBA00004606"/>
    </source>
</evidence>
<dbReference type="RefSeq" id="XP_066922462.1">
    <property type="nucleotide sequence ID" value="XM_067066361.1"/>
</dbReference>
<evidence type="ECO:0000256" key="10">
    <source>
        <dbReference type="ARBA" id="ARBA00037301"/>
    </source>
</evidence>
<evidence type="ECO:0000256" key="9">
    <source>
        <dbReference type="ARBA" id="ARBA00023180"/>
    </source>
</evidence>
<dbReference type="Gene3D" id="3.90.550.10">
    <property type="entry name" value="Spore Coat Polysaccharide Biosynthesis Protein SpsA, Chain A"/>
    <property type="match status" value="1"/>
</dbReference>
<evidence type="ECO:0000256" key="5">
    <source>
        <dbReference type="ARBA" id="ARBA00022692"/>
    </source>
</evidence>
<dbReference type="GO" id="GO:0016020">
    <property type="term" value="C:membrane"/>
    <property type="evidence" value="ECO:0007669"/>
    <property type="project" value="UniProtKB-SubCell"/>
</dbReference>
<dbReference type="SUPFAM" id="SSF53448">
    <property type="entry name" value="Nucleotide-diphospho-sugar transferases"/>
    <property type="match status" value="1"/>
</dbReference>
<dbReference type="PANTHER" id="PTHR46012">
    <property type="entry name" value="IP22168P"/>
    <property type="match status" value="1"/>
</dbReference>
<dbReference type="GO" id="GO:0016266">
    <property type="term" value="P:protein O-linked glycosylation via N-acetyl-galactosamine"/>
    <property type="evidence" value="ECO:0007669"/>
    <property type="project" value="TreeGrafter"/>
</dbReference>
<keyword evidence="8 13" id="KW-0472">Membrane</keyword>
<keyword evidence="9" id="KW-0325">Glycoprotein</keyword>
<dbReference type="GO" id="GO:0140563">
    <property type="term" value="F:UDP-D-xylose:beta-D-glucoside alpha-1,3-D-xylosyltransferase activity"/>
    <property type="evidence" value="ECO:0007669"/>
    <property type="project" value="UniProtKB-EC"/>
</dbReference>
<evidence type="ECO:0000256" key="3">
    <source>
        <dbReference type="ARBA" id="ARBA00022676"/>
    </source>
</evidence>
<keyword evidence="3" id="KW-0328">Glycosyltransferase</keyword>
<evidence type="ECO:0000256" key="6">
    <source>
        <dbReference type="ARBA" id="ARBA00022968"/>
    </source>
</evidence>
<accession>A0A7M5XM84</accession>
<dbReference type="AlphaFoldDB" id="A0A7M5XM84"/>
<dbReference type="OrthoDB" id="6238971at2759"/>
<keyword evidence="6" id="KW-0735">Signal-anchor</keyword>
<evidence type="ECO:0000313" key="14">
    <source>
        <dbReference type="EnsemblMetazoa" id="CLYHEMP025427.1"/>
    </source>
</evidence>
<evidence type="ECO:0000256" key="4">
    <source>
        <dbReference type="ARBA" id="ARBA00022679"/>
    </source>
</evidence>
<dbReference type="InterPro" id="IPR002495">
    <property type="entry name" value="Glyco_trans_8"/>
</dbReference>
<keyword evidence="7 13" id="KW-1133">Transmembrane helix</keyword>
<feature type="transmembrane region" description="Helical" evidence="13">
    <location>
        <begin position="62"/>
        <end position="80"/>
    </location>
</feature>